<dbReference type="PRINTS" id="PR01415">
    <property type="entry name" value="ANKYRIN"/>
</dbReference>
<dbReference type="InterPro" id="IPR002110">
    <property type="entry name" value="Ankyrin_rpt"/>
</dbReference>
<dbReference type="PANTHER" id="PTHR24173:SF74">
    <property type="entry name" value="ANKYRIN REPEAT DOMAIN-CONTAINING PROTEIN 16"/>
    <property type="match status" value="1"/>
</dbReference>
<name>A0ABW4ZXC4_9BACL</name>
<dbReference type="InterPro" id="IPR036770">
    <property type="entry name" value="Ankyrin_rpt-contain_sf"/>
</dbReference>
<protein>
    <submittedName>
        <fullName evidence="4">Ankyrin repeat domain-containing protein</fullName>
    </submittedName>
</protein>
<evidence type="ECO:0000313" key="5">
    <source>
        <dbReference type="Proteomes" id="UP001597343"/>
    </source>
</evidence>
<keyword evidence="5" id="KW-1185">Reference proteome</keyword>
<feature type="repeat" description="ANK" evidence="3">
    <location>
        <begin position="132"/>
        <end position="160"/>
    </location>
</feature>
<dbReference type="Pfam" id="PF00023">
    <property type="entry name" value="Ank"/>
    <property type="match status" value="1"/>
</dbReference>
<feature type="repeat" description="ANK" evidence="3">
    <location>
        <begin position="93"/>
        <end position="125"/>
    </location>
</feature>
<gene>
    <name evidence="4" type="ORF">ACFSOY_09515</name>
</gene>
<evidence type="ECO:0000256" key="2">
    <source>
        <dbReference type="ARBA" id="ARBA00023043"/>
    </source>
</evidence>
<dbReference type="Gene3D" id="1.25.40.20">
    <property type="entry name" value="Ankyrin repeat-containing domain"/>
    <property type="match status" value="4"/>
</dbReference>
<dbReference type="Pfam" id="PF12796">
    <property type="entry name" value="Ank_2"/>
    <property type="match status" value="1"/>
</dbReference>
<dbReference type="PROSITE" id="PS50297">
    <property type="entry name" value="ANK_REP_REGION"/>
    <property type="match status" value="4"/>
</dbReference>
<feature type="repeat" description="ANK" evidence="3">
    <location>
        <begin position="161"/>
        <end position="193"/>
    </location>
</feature>
<dbReference type="PROSITE" id="PS50088">
    <property type="entry name" value="ANK_REPEAT"/>
    <property type="match status" value="4"/>
</dbReference>
<dbReference type="RefSeq" id="WP_386045997.1">
    <property type="nucleotide sequence ID" value="NZ_JBHUIO010000005.1"/>
</dbReference>
<proteinExistence type="predicted"/>
<evidence type="ECO:0000256" key="3">
    <source>
        <dbReference type="PROSITE-ProRule" id="PRU00023"/>
    </source>
</evidence>
<dbReference type="Proteomes" id="UP001597343">
    <property type="component" value="Unassembled WGS sequence"/>
</dbReference>
<dbReference type="SUPFAM" id="SSF48403">
    <property type="entry name" value="Ankyrin repeat"/>
    <property type="match status" value="1"/>
</dbReference>
<keyword evidence="1" id="KW-0677">Repeat</keyword>
<dbReference type="SMART" id="SM00248">
    <property type="entry name" value="ANK"/>
    <property type="match status" value="4"/>
</dbReference>
<reference evidence="5" key="1">
    <citation type="journal article" date="2019" name="Int. J. Syst. Evol. Microbiol.">
        <title>The Global Catalogue of Microorganisms (GCM) 10K type strain sequencing project: providing services to taxonomists for standard genome sequencing and annotation.</title>
        <authorList>
            <consortium name="The Broad Institute Genomics Platform"/>
            <consortium name="The Broad Institute Genome Sequencing Center for Infectious Disease"/>
            <person name="Wu L."/>
            <person name="Ma J."/>
        </authorList>
    </citation>
    <scope>NUCLEOTIDE SEQUENCE [LARGE SCALE GENOMIC DNA]</scope>
    <source>
        <strain evidence="5">CGMCC 1.13574</strain>
    </source>
</reference>
<accession>A0ABW4ZXC4</accession>
<evidence type="ECO:0000256" key="1">
    <source>
        <dbReference type="ARBA" id="ARBA00022737"/>
    </source>
</evidence>
<dbReference type="PANTHER" id="PTHR24173">
    <property type="entry name" value="ANKYRIN REPEAT CONTAINING"/>
    <property type="match status" value="1"/>
</dbReference>
<feature type="repeat" description="ANK" evidence="3">
    <location>
        <begin position="35"/>
        <end position="67"/>
    </location>
</feature>
<keyword evidence="2 3" id="KW-0040">ANK repeat</keyword>
<comment type="caution">
    <text evidence="4">The sequence shown here is derived from an EMBL/GenBank/DDBJ whole genome shotgun (WGS) entry which is preliminary data.</text>
</comment>
<evidence type="ECO:0000313" key="4">
    <source>
        <dbReference type="EMBL" id="MFD2170235.1"/>
    </source>
</evidence>
<organism evidence="4 5">
    <name type="scientific">Tumebacillus lipolyticus</name>
    <dbReference type="NCBI Taxonomy" id="1280370"/>
    <lineage>
        <taxon>Bacteria</taxon>
        <taxon>Bacillati</taxon>
        <taxon>Bacillota</taxon>
        <taxon>Bacilli</taxon>
        <taxon>Bacillales</taxon>
        <taxon>Alicyclobacillaceae</taxon>
        <taxon>Tumebacillus</taxon>
    </lineage>
</organism>
<sequence>MNTQAFLQASAAGDLDALQQLLAAEPALLEVRVATGQSPVLAAIYHGKPQVVAYLLEQGIELDVFEASAVGKLERVQELVASDLQLASAFGSDGFTPLGLAAFLGHHAVVAYLLEQGADANVASKNAFRVMPLHSAVANRHLAIAKLLLARGAEVNAKQEGGFTPLHEAALQGNVEMIQLLLAHGADVTAQKEDGETPLDTAKSKQQEHVLHLLG</sequence>
<dbReference type="EMBL" id="JBHUIO010000005">
    <property type="protein sequence ID" value="MFD2170235.1"/>
    <property type="molecule type" value="Genomic_DNA"/>
</dbReference>